<keyword evidence="5" id="KW-1185">Reference proteome</keyword>
<reference evidence="5" key="1">
    <citation type="journal article" date="2010" name="Nat. Biotechnol.">
        <title>Draft genome sequence of the oilseed species Ricinus communis.</title>
        <authorList>
            <person name="Chan A.P."/>
            <person name="Crabtree J."/>
            <person name="Zhao Q."/>
            <person name="Lorenzi H."/>
            <person name="Orvis J."/>
            <person name="Puiu D."/>
            <person name="Melake-Berhan A."/>
            <person name="Jones K.M."/>
            <person name="Redman J."/>
            <person name="Chen G."/>
            <person name="Cahoon E.B."/>
            <person name="Gedil M."/>
            <person name="Stanke M."/>
            <person name="Haas B.J."/>
            <person name="Wortman J.R."/>
            <person name="Fraser-Liggett C.M."/>
            <person name="Ravel J."/>
            <person name="Rabinowicz P.D."/>
        </authorList>
    </citation>
    <scope>NUCLEOTIDE SEQUENCE [LARGE SCALE GENOMIC DNA]</scope>
    <source>
        <strain evidence="5">cv. Hale</strain>
    </source>
</reference>
<accession>B9RU43</accession>
<dbReference type="GO" id="GO:0003729">
    <property type="term" value="F:mRNA binding"/>
    <property type="evidence" value="ECO:0000318"/>
    <property type="project" value="GO_Central"/>
</dbReference>
<dbReference type="InterPro" id="IPR051114">
    <property type="entry name" value="Mito_RNA_Proc_CCM1"/>
</dbReference>
<gene>
    <name evidence="4" type="ORF">RCOM_1461800</name>
</gene>
<dbReference type="Proteomes" id="UP000008311">
    <property type="component" value="Unassembled WGS sequence"/>
</dbReference>
<dbReference type="eggNOG" id="KOG4197">
    <property type="taxonomic scope" value="Eukaryota"/>
</dbReference>
<dbReference type="InterPro" id="IPR011990">
    <property type="entry name" value="TPR-like_helical_dom_sf"/>
</dbReference>
<feature type="repeat" description="PPR" evidence="3">
    <location>
        <begin position="75"/>
        <end position="109"/>
    </location>
</feature>
<protein>
    <submittedName>
        <fullName evidence="4">Pentatricopeptide repeat-containing protein, putative</fullName>
    </submittedName>
</protein>
<dbReference type="InterPro" id="IPR002885">
    <property type="entry name" value="PPR_rpt"/>
</dbReference>
<dbReference type="Gene3D" id="1.25.40.10">
    <property type="entry name" value="Tetratricopeptide repeat domain"/>
    <property type="match status" value="2"/>
</dbReference>
<dbReference type="PROSITE" id="PS51375">
    <property type="entry name" value="PPR"/>
    <property type="match status" value="4"/>
</dbReference>
<evidence type="ECO:0000313" key="5">
    <source>
        <dbReference type="Proteomes" id="UP000008311"/>
    </source>
</evidence>
<organism evidence="4 5">
    <name type="scientific">Ricinus communis</name>
    <name type="common">Castor bean</name>
    <dbReference type="NCBI Taxonomy" id="3988"/>
    <lineage>
        <taxon>Eukaryota</taxon>
        <taxon>Viridiplantae</taxon>
        <taxon>Streptophyta</taxon>
        <taxon>Embryophyta</taxon>
        <taxon>Tracheophyta</taxon>
        <taxon>Spermatophyta</taxon>
        <taxon>Magnoliopsida</taxon>
        <taxon>eudicotyledons</taxon>
        <taxon>Gunneridae</taxon>
        <taxon>Pentapetalae</taxon>
        <taxon>rosids</taxon>
        <taxon>fabids</taxon>
        <taxon>Malpighiales</taxon>
        <taxon>Euphorbiaceae</taxon>
        <taxon>Acalyphoideae</taxon>
        <taxon>Acalypheae</taxon>
        <taxon>Ricinus</taxon>
    </lineage>
</organism>
<dbReference type="GO" id="GO:0005737">
    <property type="term" value="C:cytoplasm"/>
    <property type="evidence" value="ECO:0000318"/>
    <property type="project" value="GO_Central"/>
</dbReference>
<dbReference type="STRING" id="3988.B9RU43"/>
<dbReference type="NCBIfam" id="TIGR00756">
    <property type="entry name" value="PPR"/>
    <property type="match status" value="4"/>
</dbReference>
<comment type="similarity">
    <text evidence="1">Belongs to the PPR family. P subfamily.</text>
</comment>
<dbReference type="EMBL" id="EQ973815">
    <property type="protein sequence ID" value="EEF45162.1"/>
    <property type="molecule type" value="Genomic_DNA"/>
</dbReference>
<dbReference type="AlphaFoldDB" id="B9RU43"/>
<evidence type="ECO:0000313" key="4">
    <source>
        <dbReference type="EMBL" id="EEF45162.1"/>
    </source>
</evidence>
<proteinExistence type="inferred from homology"/>
<feature type="repeat" description="PPR" evidence="3">
    <location>
        <begin position="176"/>
        <end position="210"/>
    </location>
</feature>
<name>B9RU43_RICCO</name>
<dbReference type="Pfam" id="PF13812">
    <property type="entry name" value="PPR_3"/>
    <property type="match status" value="1"/>
</dbReference>
<dbReference type="PANTHER" id="PTHR47934">
    <property type="entry name" value="PENTATRICOPEPTIDE REPEAT-CONTAINING PROTEIN PET309, MITOCHONDRIAL"/>
    <property type="match status" value="1"/>
</dbReference>
<feature type="repeat" description="PPR" evidence="3">
    <location>
        <begin position="141"/>
        <end position="175"/>
    </location>
</feature>
<dbReference type="GO" id="GO:0006397">
    <property type="term" value="P:mRNA processing"/>
    <property type="evidence" value="ECO:0000318"/>
    <property type="project" value="GO_Central"/>
</dbReference>
<sequence length="321" mass="36713">MSWRYKWSSLHIIRKTQILKSRSLRHFSSSSTQNNYFHSNQAFDHMVSVVVRLSNRYMTVRAIVRELESVGLVIKAHTFLLLLRIYWRGGMYSMVFETFEQMGRFGFEPNTFAHNVVMDVLFKIGQVDTGIKILKEMKSPNFLSYNIALTNLCKLNDLVKVKKALRIMLSKGYYPNVETFEMVLNCCCKLGRLVEACQLLAMMITVGISLSVSAWSILIDWLCRLNQPNMAFHLMERMVDSSCSPNVVTYTTLFKGFIESKMILRAFGILTAMQSKDGLIISGKCYKAVSLFRRAIEENYQLDAVSYTVAICGLVKSGRTA</sequence>
<evidence type="ECO:0000256" key="2">
    <source>
        <dbReference type="ARBA" id="ARBA00022737"/>
    </source>
</evidence>
<keyword evidence="2" id="KW-0677">Repeat</keyword>
<dbReference type="Pfam" id="PF13041">
    <property type="entry name" value="PPR_2"/>
    <property type="match status" value="2"/>
</dbReference>
<evidence type="ECO:0000256" key="3">
    <source>
        <dbReference type="PROSITE-ProRule" id="PRU00708"/>
    </source>
</evidence>
<evidence type="ECO:0000256" key="1">
    <source>
        <dbReference type="ARBA" id="ARBA00007626"/>
    </source>
</evidence>
<dbReference type="InParanoid" id="B9RU43"/>
<feature type="repeat" description="PPR" evidence="3">
    <location>
        <begin position="211"/>
        <end position="245"/>
    </location>
</feature>
<dbReference type="PANTHER" id="PTHR47934:SF6">
    <property type="entry name" value="MITOCHONDRIAL GROUP I INTRON SPLICING FACTOR CCM1-RELATED"/>
    <property type="match status" value="1"/>
</dbReference>